<accession>A0A1E1KUW7</accession>
<gene>
    <name evidence="1" type="ORF">RCO7_14670</name>
</gene>
<comment type="caution">
    <text evidence="1">The sequence shown here is derived from an EMBL/GenBank/DDBJ whole genome shotgun (WGS) entry which is preliminary data.</text>
</comment>
<sequence>MWTPDRLLLLRLGRSGQAKEARDLCELVRRGNGIEELNRRREIR</sequence>
<evidence type="ECO:0000313" key="2">
    <source>
        <dbReference type="Proteomes" id="UP000178129"/>
    </source>
</evidence>
<organism evidence="1 2">
    <name type="scientific">Rhynchosporium graminicola</name>
    <dbReference type="NCBI Taxonomy" id="2792576"/>
    <lineage>
        <taxon>Eukaryota</taxon>
        <taxon>Fungi</taxon>
        <taxon>Dikarya</taxon>
        <taxon>Ascomycota</taxon>
        <taxon>Pezizomycotina</taxon>
        <taxon>Leotiomycetes</taxon>
        <taxon>Helotiales</taxon>
        <taxon>Ploettnerulaceae</taxon>
        <taxon>Rhynchosporium</taxon>
    </lineage>
</organism>
<protein>
    <submittedName>
        <fullName evidence="1">Uncharacterized protein</fullName>
    </submittedName>
</protein>
<dbReference type="EMBL" id="FJUW01000023">
    <property type="protein sequence ID" value="CZT01948.1"/>
    <property type="molecule type" value="Genomic_DNA"/>
</dbReference>
<reference evidence="2" key="1">
    <citation type="submission" date="2016-03" db="EMBL/GenBank/DDBJ databases">
        <authorList>
            <person name="Ploux O."/>
        </authorList>
    </citation>
    <scope>NUCLEOTIDE SEQUENCE [LARGE SCALE GENOMIC DNA]</scope>
    <source>
        <strain evidence="2">UK7</strain>
    </source>
</reference>
<proteinExistence type="predicted"/>
<dbReference type="Proteomes" id="UP000178129">
    <property type="component" value="Unassembled WGS sequence"/>
</dbReference>
<dbReference type="InParanoid" id="A0A1E1KUW7"/>
<dbReference type="AlphaFoldDB" id="A0A1E1KUW7"/>
<keyword evidence="2" id="KW-1185">Reference proteome</keyword>
<evidence type="ECO:0000313" key="1">
    <source>
        <dbReference type="EMBL" id="CZT01948.1"/>
    </source>
</evidence>
<name>A0A1E1KUW7_9HELO</name>